<proteinExistence type="predicted"/>
<evidence type="ECO:0000256" key="1">
    <source>
        <dbReference type="SAM" id="SignalP"/>
    </source>
</evidence>
<organism evidence="2">
    <name type="scientific">Rhipicephalus appendiculatus</name>
    <name type="common">Brown ear tick</name>
    <dbReference type="NCBI Taxonomy" id="34631"/>
    <lineage>
        <taxon>Eukaryota</taxon>
        <taxon>Metazoa</taxon>
        <taxon>Ecdysozoa</taxon>
        <taxon>Arthropoda</taxon>
        <taxon>Chelicerata</taxon>
        <taxon>Arachnida</taxon>
        <taxon>Acari</taxon>
        <taxon>Parasitiformes</taxon>
        <taxon>Ixodida</taxon>
        <taxon>Ixodoidea</taxon>
        <taxon>Ixodidae</taxon>
        <taxon>Rhipicephalinae</taxon>
        <taxon>Rhipicephalus</taxon>
        <taxon>Rhipicephalus</taxon>
    </lineage>
</organism>
<accession>A0A131YCI5</accession>
<protein>
    <recommendedName>
        <fullName evidence="3">Secreted protein</fullName>
    </recommendedName>
</protein>
<keyword evidence="1" id="KW-0732">Signal</keyword>
<dbReference type="EMBL" id="GEDV01012309">
    <property type="protein sequence ID" value="JAP76248.1"/>
    <property type="molecule type" value="Transcribed_RNA"/>
</dbReference>
<feature type="chain" id="PRO_5007284587" description="Secreted protein" evidence="1">
    <location>
        <begin position="18"/>
        <end position="146"/>
    </location>
</feature>
<feature type="signal peptide" evidence="1">
    <location>
        <begin position="1"/>
        <end position="17"/>
    </location>
</feature>
<evidence type="ECO:0008006" key="3">
    <source>
        <dbReference type="Google" id="ProtNLM"/>
    </source>
</evidence>
<sequence length="146" mass="16729">MGAWTLGWANAILFCFAEEPPCCFLLDVGPCAKAPKKCDIFEHTSQNVHSENPLLSFHCYYSLREVRMYLQMCVGMSLTMRQTLWRPSPLLWLSSCLQYIPLALLHWLLLITFLHSQPPCLLVAKDKSLLGVSHVTMSKRTTERQN</sequence>
<dbReference type="AlphaFoldDB" id="A0A131YCI5"/>
<reference evidence="2" key="1">
    <citation type="journal article" date="2016" name="Ticks Tick Borne Dis.">
        <title>De novo assembly and annotation of the salivary gland transcriptome of Rhipicephalus appendiculatus male and female ticks during blood feeding.</title>
        <authorList>
            <person name="de Castro M.H."/>
            <person name="de Klerk D."/>
            <person name="Pienaar R."/>
            <person name="Latif A.A."/>
            <person name="Rees D.J."/>
            <person name="Mans B.J."/>
        </authorList>
    </citation>
    <scope>NUCLEOTIDE SEQUENCE</scope>
    <source>
        <tissue evidence="2">Salivary glands</tissue>
    </source>
</reference>
<name>A0A131YCI5_RHIAP</name>
<evidence type="ECO:0000313" key="2">
    <source>
        <dbReference type="EMBL" id="JAP76248.1"/>
    </source>
</evidence>